<dbReference type="AlphaFoldDB" id="A0A4Z0PLW3"/>
<comment type="caution">
    <text evidence="3">The sequence shown here is derived from an EMBL/GenBank/DDBJ whole genome shotgun (WGS) entry which is preliminary data.</text>
</comment>
<dbReference type="GO" id="GO:0031992">
    <property type="term" value="F:energy transducer activity"/>
    <property type="evidence" value="ECO:0007669"/>
    <property type="project" value="TreeGrafter"/>
</dbReference>
<evidence type="ECO:0000256" key="1">
    <source>
        <dbReference type="SAM" id="SignalP"/>
    </source>
</evidence>
<dbReference type="Gene3D" id="3.30.1150.10">
    <property type="match status" value="1"/>
</dbReference>
<evidence type="ECO:0000259" key="2">
    <source>
        <dbReference type="PROSITE" id="PS52015"/>
    </source>
</evidence>
<dbReference type="Pfam" id="PF03544">
    <property type="entry name" value="TonB_C"/>
    <property type="match status" value="1"/>
</dbReference>
<dbReference type="PROSITE" id="PS52015">
    <property type="entry name" value="TONB_CTD"/>
    <property type="match status" value="1"/>
</dbReference>
<name>A0A4Z0PLW3_9BACT</name>
<feature type="signal peptide" evidence="1">
    <location>
        <begin position="1"/>
        <end position="22"/>
    </location>
</feature>
<keyword evidence="4" id="KW-1185">Reference proteome</keyword>
<dbReference type="InterPro" id="IPR051045">
    <property type="entry name" value="TonB-dependent_transducer"/>
</dbReference>
<dbReference type="PANTHER" id="PTHR33446">
    <property type="entry name" value="PROTEIN TONB-RELATED"/>
    <property type="match status" value="1"/>
</dbReference>
<reference evidence="3 4" key="1">
    <citation type="submission" date="2019-04" db="EMBL/GenBank/DDBJ databases">
        <authorList>
            <person name="Feng G."/>
            <person name="Zhang J."/>
            <person name="Zhu H."/>
        </authorList>
    </citation>
    <scope>NUCLEOTIDE SEQUENCE [LARGE SCALE GENOMIC DNA]</scope>
    <source>
        <strain evidence="3 4">JCM 17223</strain>
    </source>
</reference>
<dbReference type="GO" id="GO:0098797">
    <property type="term" value="C:plasma membrane protein complex"/>
    <property type="evidence" value="ECO:0007669"/>
    <property type="project" value="TreeGrafter"/>
</dbReference>
<dbReference type="GO" id="GO:0055085">
    <property type="term" value="P:transmembrane transport"/>
    <property type="evidence" value="ECO:0007669"/>
    <property type="project" value="InterPro"/>
</dbReference>
<feature type="chain" id="PRO_5021362720" evidence="1">
    <location>
        <begin position="23"/>
        <end position="498"/>
    </location>
</feature>
<dbReference type="SUPFAM" id="SSF74653">
    <property type="entry name" value="TolA/TonB C-terminal domain"/>
    <property type="match status" value="1"/>
</dbReference>
<proteinExistence type="predicted"/>
<sequence>MLRMKRRLLFGTLLLLATVACQREKPVQSDSSQPVEVAPALADTLLETPASGTGPIRRDWHRLARRTDRAAPLIVYRRGTLRPPGADTTALPPSEARLQDLTLKASEYFQIDPTQPAEVRGREGTVVRIPAGVLVTNSNQPAANPVWVELKECYSVADMLLSNLSTVTPEGELLESGGIVLVRASARGQQLRLAAGQGFQLQMPGAASRRKELKLFYGQGGRGQQPVRWVAAGPAAERPLPSTVASTADQMPTYGNGPADINKLVRYPPTAVENKTEGIVYASFLVDENGRVEAPQIVRGIGGGCDEEVLRVLSQTSGHWTPARSAGQLVKVKMVLPIRFSFHEGLANPAETATASADPMVPVSGALADAADEQDAGEAGERRVYTCTRLGWLNADKPLTTASTFVALTVPVDVEPGTSIRLVFEDCMAIVEGQPQADGYAFQRLPANRKVLLIGLQYRNGTPFLAMRHTVTDELASEQLQFQETTLADLERAIEKIQ</sequence>
<organism evidence="3 4">
    <name type="scientific">Hymenobacter elongatus</name>
    <dbReference type="NCBI Taxonomy" id="877208"/>
    <lineage>
        <taxon>Bacteria</taxon>
        <taxon>Pseudomonadati</taxon>
        <taxon>Bacteroidota</taxon>
        <taxon>Cytophagia</taxon>
        <taxon>Cytophagales</taxon>
        <taxon>Hymenobacteraceae</taxon>
        <taxon>Hymenobacter</taxon>
    </lineage>
</organism>
<dbReference type="EMBL" id="SRLD01000021">
    <property type="protein sequence ID" value="TGE15660.1"/>
    <property type="molecule type" value="Genomic_DNA"/>
</dbReference>
<protein>
    <submittedName>
        <fullName evidence="3">Energy transducer TonB</fullName>
    </submittedName>
</protein>
<keyword evidence="1" id="KW-0732">Signal</keyword>
<dbReference type="Proteomes" id="UP000297739">
    <property type="component" value="Unassembled WGS sequence"/>
</dbReference>
<dbReference type="InterPro" id="IPR037682">
    <property type="entry name" value="TonB_C"/>
</dbReference>
<evidence type="ECO:0000313" key="4">
    <source>
        <dbReference type="Proteomes" id="UP000297739"/>
    </source>
</evidence>
<dbReference type="PANTHER" id="PTHR33446:SF2">
    <property type="entry name" value="PROTEIN TONB"/>
    <property type="match status" value="1"/>
</dbReference>
<dbReference type="OrthoDB" id="1488726at2"/>
<feature type="domain" description="TonB C-terminal" evidence="2">
    <location>
        <begin position="252"/>
        <end position="349"/>
    </location>
</feature>
<dbReference type="PROSITE" id="PS51257">
    <property type="entry name" value="PROKAR_LIPOPROTEIN"/>
    <property type="match status" value="1"/>
</dbReference>
<gene>
    <name evidence="3" type="ORF">E5J99_11790</name>
</gene>
<accession>A0A4Z0PLW3</accession>
<evidence type="ECO:0000313" key="3">
    <source>
        <dbReference type="EMBL" id="TGE15660.1"/>
    </source>
</evidence>